<organism evidence="7 8">
    <name type="scientific">Acetobacterium paludosum</name>
    <dbReference type="NCBI Taxonomy" id="52693"/>
    <lineage>
        <taxon>Bacteria</taxon>
        <taxon>Bacillati</taxon>
        <taxon>Bacillota</taxon>
        <taxon>Clostridia</taxon>
        <taxon>Eubacteriales</taxon>
        <taxon>Eubacteriaceae</taxon>
        <taxon>Acetobacterium</taxon>
    </lineage>
</organism>
<evidence type="ECO:0000313" key="7">
    <source>
        <dbReference type="EMBL" id="MBC3886867.1"/>
    </source>
</evidence>
<dbReference type="Proteomes" id="UP000616595">
    <property type="component" value="Unassembled WGS sequence"/>
</dbReference>
<evidence type="ECO:0000256" key="1">
    <source>
        <dbReference type="ARBA" id="ARBA00004651"/>
    </source>
</evidence>
<reference evidence="7" key="1">
    <citation type="submission" date="2019-10" db="EMBL/GenBank/DDBJ databases">
        <authorList>
            <person name="Ross D.E."/>
            <person name="Gulliver D."/>
        </authorList>
    </citation>
    <scope>NUCLEOTIDE SEQUENCE</scope>
    <source>
        <strain evidence="7">DER-2019</strain>
    </source>
</reference>
<dbReference type="AlphaFoldDB" id="A0A923KR46"/>
<comment type="subcellular location">
    <subcellularLocation>
        <location evidence="1">Cell membrane</location>
        <topology evidence="1">Multi-pass membrane protein</topology>
    </subcellularLocation>
</comment>
<dbReference type="InterPro" id="IPR002797">
    <property type="entry name" value="Polysacc_synth"/>
</dbReference>
<accession>A0A923KR46</accession>
<dbReference type="CDD" id="cd13124">
    <property type="entry name" value="MATE_SpoVB_like"/>
    <property type="match status" value="1"/>
</dbReference>
<dbReference type="Pfam" id="PF01943">
    <property type="entry name" value="Polysacc_synt"/>
    <property type="match status" value="1"/>
</dbReference>
<feature type="transmembrane region" description="Helical" evidence="6">
    <location>
        <begin position="393"/>
        <end position="412"/>
    </location>
</feature>
<evidence type="ECO:0000256" key="2">
    <source>
        <dbReference type="ARBA" id="ARBA00022475"/>
    </source>
</evidence>
<dbReference type="RefSeq" id="WP_148565496.1">
    <property type="nucleotide sequence ID" value="NZ_RXYA01000001.1"/>
</dbReference>
<dbReference type="PANTHER" id="PTHR30250:SF21">
    <property type="entry name" value="LIPID II FLIPPASE MURJ"/>
    <property type="match status" value="1"/>
</dbReference>
<dbReference type="PANTHER" id="PTHR30250">
    <property type="entry name" value="PST FAMILY PREDICTED COLANIC ACID TRANSPORTER"/>
    <property type="match status" value="1"/>
</dbReference>
<feature type="transmembrane region" description="Helical" evidence="6">
    <location>
        <begin position="51"/>
        <end position="68"/>
    </location>
</feature>
<comment type="caution">
    <text evidence="7">The sequence shown here is derived from an EMBL/GenBank/DDBJ whole genome shotgun (WGS) entry which is preliminary data.</text>
</comment>
<feature type="transmembrane region" description="Helical" evidence="6">
    <location>
        <begin position="191"/>
        <end position="213"/>
    </location>
</feature>
<sequence length="545" mass="60110">MSEKKSSYLKGATILAAAGILSRLLGLFFKIPLYQLVGSYGNGIYGNVTNIYNLLLMVSTVGFPLAISKMVSENIAKKEYATAHRVFKLSMMALVVLGGASTLFLFFGAEWIVKTAHWTSESYPAIVAIALSPFFISICSAYRGFFQGFQIMTPTAISQIVEQIIRVFLGVILCWFLVSNFGIGLGVGGAVFGATAGGIVATAFLSYLYHSFATKNKRLLKTRTRRRQRSNRWLFKRLVIISIPVTLTSALVSLFSTIDSFIYVSRLGVAGFNEVTATMMFGDFTNAEQLINIPLILSGTLAVAMIPTISESFVRRDRKEVNQKIMLSIRIILLLAFPCCIGLSVLSYGIFDLLFPGAPYGGAILSTFSYATIFMMLSNTFQSVLQSIDRFRIPLINLGVAIIIRFITGWIFLSIPAFNIQGIVISSMITFGYLTVANFLSVKRFTGVKIDFFHMLIKPLFAAVIMGFITHLAYTGVALILGRFMGILVALIVGALVYSVIMILINGITEEEILYLPGSQKLLVVYNRINGLIPGRKNNHIHNRR</sequence>
<keyword evidence="4 6" id="KW-1133">Transmembrane helix</keyword>
<feature type="transmembrane region" description="Helical" evidence="6">
    <location>
        <begin position="167"/>
        <end position="185"/>
    </location>
</feature>
<feature type="transmembrane region" description="Helical" evidence="6">
    <location>
        <begin position="331"/>
        <end position="351"/>
    </location>
</feature>
<feature type="transmembrane region" description="Helical" evidence="6">
    <location>
        <begin position="452"/>
        <end position="474"/>
    </location>
</feature>
<dbReference type="InterPro" id="IPR024923">
    <property type="entry name" value="PG_synth_SpoVB"/>
</dbReference>
<evidence type="ECO:0000256" key="6">
    <source>
        <dbReference type="SAM" id="Phobius"/>
    </source>
</evidence>
<evidence type="ECO:0000256" key="3">
    <source>
        <dbReference type="ARBA" id="ARBA00022692"/>
    </source>
</evidence>
<keyword evidence="8" id="KW-1185">Reference proteome</keyword>
<feature type="transmembrane region" description="Helical" evidence="6">
    <location>
        <begin position="89"/>
        <end position="113"/>
    </location>
</feature>
<keyword evidence="3 6" id="KW-0812">Transmembrane</keyword>
<dbReference type="EMBL" id="WJBD01000001">
    <property type="protein sequence ID" value="MBC3886867.1"/>
    <property type="molecule type" value="Genomic_DNA"/>
</dbReference>
<evidence type="ECO:0000256" key="5">
    <source>
        <dbReference type="ARBA" id="ARBA00023136"/>
    </source>
</evidence>
<dbReference type="OrthoDB" id="9775950at2"/>
<evidence type="ECO:0000313" key="8">
    <source>
        <dbReference type="Proteomes" id="UP000616595"/>
    </source>
</evidence>
<dbReference type="GO" id="GO:0005886">
    <property type="term" value="C:plasma membrane"/>
    <property type="evidence" value="ECO:0007669"/>
    <property type="project" value="UniProtKB-SubCell"/>
</dbReference>
<feature type="transmembrane region" description="Helical" evidence="6">
    <location>
        <begin position="418"/>
        <end position="440"/>
    </location>
</feature>
<dbReference type="InterPro" id="IPR050833">
    <property type="entry name" value="Poly_Biosynth_Transport"/>
</dbReference>
<evidence type="ECO:0000256" key="4">
    <source>
        <dbReference type="ARBA" id="ARBA00022989"/>
    </source>
</evidence>
<keyword evidence="5 6" id="KW-0472">Membrane</keyword>
<gene>
    <name evidence="7" type="ORF">GH810_00855</name>
</gene>
<reference evidence="7" key="2">
    <citation type="submission" date="2020-10" db="EMBL/GenBank/DDBJ databases">
        <title>Comparative genomics of the Acetobacterium genus.</title>
        <authorList>
            <person name="Marshall C."/>
            <person name="May H."/>
            <person name="Norman S."/>
        </authorList>
    </citation>
    <scope>NUCLEOTIDE SEQUENCE</scope>
    <source>
        <strain evidence="7">DER-2019</strain>
    </source>
</reference>
<feature type="transmembrane region" description="Helical" evidence="6">
    <location>
        <begin position="357"/>
        <end position="381"/>
    </location>
</feature>
<dbReference type="PIRSF" id="PIRSF038958">
    <property type="entry name" value="PG_synth_SpoVB"/>
    <property type="match status" value="1"/>
</dbReference>
<feature type="transmembrane region" description="Helical" evidence="6">
    <location>
        <begin position="480"/>
        <end position="505"/>
    </location>
</feature>
<keyword evidence="2" id="KW-1003">Cell membrane</keyword>
<feature type="transmembrane region" description="Helical" evidence="6">
    <location>
        <begin position="125"/>
        <end position="146"/>
    </location>
</feature>
<feature type="transmembrane region" description="Helical" evidence="6">
    <location>
        <begin position="12"/>
        <end position="31"/>
    </location>
</feature>
<feature type="transmembrane region" description="Helical" evidence="6">
    <location>
        <begin position="290"/>
        <end position="310"/>
    </location>
</feature>
<proteinExistence type="predicted"/>
<name>A0A923KR46_9FIRM</name>
<feature type="transmembrane region" description="Helical" evidence="6">
    <location>
        <begin position="234"/>
        <end position="258"/>
    </location>
</feature>
<protein>
    <submittedName>
        <fullName evidence="7">Oligosaccharide flippase family protein</fullName>
    </submittedName>
</protein>